<name>A0A0L8G2Q5_OCTBM</name>
<dbReference type="Pfam" id="PF21530">
    <property type="entry name" value="Pif1_2B_dom"/>
    <property type="match status" value="1"/>
</dbReference>
<feature type="domain" description="DNA helicase Pif1-like 2B" evidence="1">
    <location>
        <begin position="1"/>
        <end position="22"/>
    </location>
</feature>
<reference evidence="2" key="1">
    <citation type="submission" date="2015-07" db="EMBL/GenBank/DDBJ databases">
        <title>MeaNS - Measles Nucleotide Surveillance Program.</title>
        <authorList>
            <person name="Tran T."/>
            <person name="Druce J."/>
        </authorList>
    </citation>
    <scope>NUCLEOTIDE SEQUENCE</scope>
    <source>
        <strain evidence="2">UCB-OBI-ISO-001</strain>
        <tissue evidence="2">Gonad</tissue>
    </source>
</reference>
<dbReference type="GO" id="GO:0005657">
    <property type="term" value="C:replication fork"/>
    <property type="evidence" value="ECO:0007669"/>
    <property type="project" value="TreeGrafter"/>
</dbReference>
<dbReference type="EMBL" id="KQ424530">
    <property type="protein sequence ID" value="KOF70870.1"/>
    <property type="molecule type" value="Genomic_DNA"/>
</dbReference>
<sequence>MLLRHLSITEGLCNGTHLKVLQCQEHSIEATIITLIPRIKLTLSDANIPFVLHRTQFPVHLSYSMIINKAPGQIFDRVGIHLLQPCFT</sequence>
<dbReference type="AlphaFoldDB" id="A0A0L8G2Q5"/>
<proteinExistence type="predicted"/>
<gene>
    <name evidence="2" type="ORF">OCBIM_22002054mg</name>
</gene>
<dbReference type="InterPro" id="IPR049163">
    <property type="entry name" value="Pif1-like_2B_dom"/>
</dbReference>
<dbReference type="GO" id="GO:0006260">
    <property type="term" value="P:DNA replication"/>
    <property type="evidence" value="ECO:0007669"/>
    <property type="project" value="TreeGrafter"/>
</dbReference>
<dbReference type="PANTHER" id="PTHR23274">
    <property type="entry name" value="DNA HELICASE-RELATED"/>
    <property type="match status" value="1"/>
</dbReference>
<dbReference type="PANTHER" id="PTHR23274:SF51">
    <property type="entry name" value="OS03G0423850 PROTEIN"/>
    <property type="match status" value="1"/>
</dbReference>
<protein>
    <recommendedName>
        <fullName evidence="1">DNA helicase Pif1-like 2B domain-containing protein</fullName>
    </recommendedName>
</protein>
<evidence type="ECO:0000313" key="2">
    <source>
        <dbReference type="EMBL" id="KOF70870.1"/>
    </source>
</evidence>
<evidence type="ECO:0000259" key="1">
    <source>
        <dbReference type="Pfam" id="PF21530"/>
    </source>
</evidence>
<organism evidence="2">
    <name type="scientific">Octopus bimaculoides</name>
    <name type="common">California two-spotted octopus</name>
    <dbReference type="NCBI Taxonomy" id="37653"/>
    <lineage>
        <taxon>Eukaryota</taxon>
        <taxon>Metazoa</taxon>
        <taxon>Spiralia</taxon>
        <taxon>Lophotrochozoa</taxon>
        <taxon>Mollusca</taxon>
        <taxon>Cephalopoda</taxon>
        <taxon>Coleoidea</taxon>
        <taxon>Octopodiformes</taxon>
        <taxon>Octopoda</taxon>
        <taxon>Incirrata</taxon>
        <taxon>Octopodidae</taxon>
        <taxon>Octopus</taxon>
    </lineage>
</organism>
<dbReference type="STRING" id="37653.A0A0L8G2Q5"/>
<accession>A0A0L8G2Q5</accession>